<dbReference type="STRING" id="301148.B4135_0713"/>
<organism evidence="2 3">
    <name type="scientific">Caldibacillus debilis</name>
    <dbReference type="NCBI Taxonomy" id="301148"/>
    <lineage>
        <taxon>Bacteria</taxon>
        <taxon>Bacillati</taxon>
        <taxon>Bacillota</taxon>
        <taxon>Bacilli</taxon>
        <taxon>Bacillales</taxon>
        <taxon>Bacillaceae</taxon>
        <taxon>Caldibacillus</taxon>
    </lineage>
</organism>
<sequence>MRPAGTGIRPMPAAPDKRRSVRRAQVKNMRTGIVRPASEKMMQKEIGSSSFGQKVPP</sequence>
<comment type="caution">
    <text evidence="2">The sequence shown here is derived from an EMBL/GenBank/DDBJ whole genome shotgun (WGS) entry which is preliminary data.</text>
</comment>
<reference evidence="2 3" key="1">
    <citation type="submission" date="2016-01" db="EMBL/GenBank/DDBJ databases">
        <title>Draft Genome Sequences of Seven Thermophilic Sporeformers Isolated from Foods.</title>
        <authorList>
            <person name="Berendsen E.M."/>
            <person name="Wells-Bennik M.H."/>
            <person name="Krawcyk A.O."/>
            <person name="De Jong A."/>
            <person name="Holsappel S."/>
            <person name="Eijlander R.T."/>
            <person name="Kuipers O.P."/>
        </authorList>
    </citation>
    <scope>NUCLEOTIDE SEQUENCE [LARGE SCALE GENOMIC DNA]</scope>
    <source>
        <strain evidence="2 3">B4135</strain>
    </source>
</reference>
<evidence type="ECO:0000313" key="2">
    <source>
        <dbReference type="EMBL" id="KYD19814.1"/>
    </source>
</evidence>
<proteinExistence type="predicted"/>
<accession>A0A150M5D0</accession>
<dbReference type="AlphaFoldDB" id="A0A150M5D0"/>
<evidence type="ECO:0000256" key="1">
    <source>
        <dbReference type="SAM" id="MobiDB-lite"/>
    </source>
</evidence>
<name>A0A150M5D0_9BACI</name>
<dbReference type="EMBL" id="LQYT01000037">
    <property type="protein sequence ID" value="KYD19814.1"/>
    <property type="molecule type" value="Genomic_DNA"/>
</dbReference>
<evidence type="ECO:0000313" key="3">
    <source>
        <dbReference type="Proteomes" id="UP000075683"/>
    </source>
</evidence>
<dbReference type="Proteomes" id="UP000075683">
    <property type="component" value="Unassembled WGS sequence"/>
</dbReference>
<feature type="region of interest" description="Disordered" evidence="1">
    <location>
        <begin position="1"/>
        <end position="57"/>
    </location>
</feature>
<feature type="compositionally biased region" description="Polar residues" evidence="1">
    <location>
        <begin position="46"/>
        <end position="57"/>
    </location>
</feature>
<gene>
    <name evidence="2" type="ORF">B4135_0713</name>
</gene>
<protein>
    <submittedName>
        <fullName evidence="2">Uncharacterized protein</fullName>
    </submittedName>
</protein>